<feature type="transmembrane region" description="Helical" evidence="1">
    <location>
        <begin position="52"/>
        <end position="76"/>
    </location>
</feature>
<keyword evidence="1" id="KW-0472">Membrane</keyword>
<evidence type="ECO:0000313" key="3">
    <source>
        <dbReference type="Proteomes" id="UP000004507"/>
    </source>
</evidence>
<reference evidence="2 3" key="1">
    <citation type="submission" date="2006-01" db="EMBL/GenBank/DDBJ databases">
        <authorList>
            <person name="Hagstrom A."/>
            <person name="Ferriera S."/>
            <person name="Johnson J."/>
            <person name="Kravitz S."/>
            <person name="Halpern A."/>
            <person name="Remington K."/>
            <person name="Beeson K."/>
            <person name="Tran B."/>
            <person name="Rogers Y.-H."/>
            <person name="Friedman R."/>
            <person name="Venter J.C."/>
        </authorList>
    </citation>
    <scope>NUCLEOTIDE SEQUENCE [LARGE SCALE GENOMIC DNA]</scope>
    <source>
        <strain evidence="2 3">SKA53</strain>
    </source>
</reference>
<keyword evidence="1" id="KW-1133">Transmembrane helix</keyword>
<accession>A3V9E1</accession>
<feature type="transmembrane region" description="Helical" evidence="1">
    <location>
        <begin position="96"/>
        <end position="121"/>
    </location>
</feature>
<proteinExistence type="predicted"/>
<evidence type="ECO:0000313" key="2">
    <source>
        <dbReference type="EMBL" id="EAQ05197.1"/>
    </source>
</evidence>
<feature type="transmembrane region" description="Helical" evidence="1">
    <location>
        <begin position="181"/>
        <end position="198"/>
    </location>
</feature>
<organism evidence="2 3">
    <name type="scientific">Yoonia vestfoldensis SKA53</name>
    <dbReference type="NCBI Taxonomy" id="314232"/>
    <lineage>
        <taxon>Bacteria</taxon>
        <taxon>Pseudomonadati</taxon>
        <taxon>Pseudomonadota</taxon>
        <taxon>Alphaproteobacteria</taxon>
        <taxon>Rhodobacterales</taxon>
        <taxon>Paracoccaceae</taxon>
        <taxon>Yoonia</taxon>
    </lineage>
</organism>
<protein>
    <submittedName>
        <fullName evidence="2">Uncharacterized protein</fullName>
    </submittedName>
</protein>
<name>A3V9E1_9RHOB</name>
<comment type="caution">
    <text evidence="2">The sequence shown here is derived from an EMBL/GenBank/DDBJ whole genome shotgun (WGS) entry which is preliminary data.</text>
</comment>
<dbReference type="AlphaFoldDB" id="A3V9E1"/>
<sequence length="228" mass="24480">MIDQHPCPDLPRPAYLVRLGLRFCAVLAVVGLAVLGFDWLQTQIVRLEQDAALRAMSGLMVAVLILYAIVLATPFVPGVEIGVALLIIQGAKAAPFVYLATVCGLSLAFVIGQYVSLLWLIGLLRGLRLHRLAGWLDRVDGLARADRLRLLQQKMPAWLAPVFLRFRYVTVALAINTPGNIAVGGGGGIMLVAGLSRLFGTTATLLVIALATAPVPLAVWLWGVDVVR</sequence>
<keyword evidence="3" id="KW-1185">Reference proteome</keyword>
<dbReference type="EMBL" id="AAMS01000012">
    <property type="protein sequence ID" value="EAQ05197.1"/>
    <property type="molecule type" value="Genomic_DNA"/>
</dbReference>
<dbReference type="eggNOG" id="ENOG5032RXP">
    <property type="taxonomic scope" value="Bacteria"/>
</dbReference>
<dbReference type="STRING" id="314232.SKA53_03239"/>
<feature type="transmembrane region" description="Helical" evidence="1">
    <location>
        <begin position="205"/>
        <end position="223"/>
    </location>
</feature>
<gene>
    <name evidence="2" type="ORF">SKA53_03239</name>
</gene>
<keyword evidence="1" id="KW-0812">Transmembrane</keyword>
<dbReference type="HOGENOM" id="CLU_105415_0_0_5"/>
<feature type="transmembrane region" description="Helical" evidence="1">
    <location>
        <begin position="20"/>
        <end position="40"/>
    </location>
</feature>
<dbReference type="Proteomes" id="UP000004507">
    <property type="component" value="Unassembled WGS sequence"/>
</dbReference>
<dbReference type="OrthoDB" id="6369004at2"/>
<evidence type="ECO:0000256" key="1">
    <source>
        <dbReference type="SAM" id="Phobius"/>
    </source>
</evidence>
<dbReference type="RefSeq" id="WP_007204604.1">
    <property type="nucleotide sequence ID" value="NZ_CH672414.1"/>
</dbReference>